<dbReference type="PANTHER" id="PTHR43215:SF14">
    <property type="entry name" value="RADIAL SPOKE HEAD 1 HOMOLOG"/>
    <property type="match status" value="1"/>
</dbReference>
<keyword evidence="4" id="KW-1185">Reference proteome</keyword>
<organism evidence="2 4">
    <name type="scientific">Blastocystis sp. subtype 1 (strain ATCC 50177 / NandII)</name>
    <dbReference type="NCBI Taxonomy" id="478820"/>
    <lineage>
        <taxon>Eukaryota</taxon>
        <taxon>Sar</taxon>
        <taxon>Stramenopiles</taxon>
        <taxon>Bigyra</taxon>
        <taxon>Opalozoa</taxon>
        <taxon>Opalinata</taxon>
        <taxon>Blastocystidae</taxon>
        <taxon>Blastocystis</taxon>
    </lineage>
</organism>
<dbReference type="InterPro" id="IPR003409">
    <property type="entry name" value="MORN"/>
</dbReference>
<dbReference type="Gene3D" id="2.20.110.10">
    <property type="entry name" value="Histone H3 K4-specific methyltransferase SET7/9 N-terminal domain"/>
    <property type="match status" value="1"/>
</dbReference>
<dbReference type="PANTHER" id="PTHR43215">
    <property type="entry name" value="RADIAL SPOKE HEAD 1 HOMOLOG"/>
    <property type="match status" value="1"/>
</dbReference>
<name>A0A196S8Z1_BLAHN</name>
<dbReference type="Pfam" id="PF02493">
    <property type="entry name" value="MORN"/>
    <property type="match status" value="3"/>
</dbReference>
<keyword evidence="1" id="KW-0677">Repeat</keyword>
<dbReference type="AlphaFoldDB" id="A0A196S8Z1"/>
<dbReference type="EMBL" id="LXWW01000114">
    <property type="protein sequence ID" value="OAO15834.1"/>
    <property type="molecule type" value="Genomic_DNA"/>
</dbReference>
<evidence type="ECO:0000313" key="3">
    <source>
        <dbReference type="EMBL" id="OAO15834.1"/>
    </source>
</evidence>
<evidence type="ECO:0000313" key="2">
    <source>
        <dbReference type="EMBL" id="OAO13493.1"/>
    </source>
</evidence>
<comment type="caution">
    <text evidence="2">The sequence shown here is derived from an EMBL/GenBank/DDBJ whole genome shotgun (WGS) entry which is preliminary data.</text>
</comment>
<dbReference type="Proteomes" id="UP000078348">
    <property type="component" value="Unassembled WGS sequence"/>
</dbReference>
<evidence type="ECO:0000256" key="1">
    <source>
        <dbReference type="ARBA" id="ARBA00022737"/>
    </source>
</evidence>
<proteinExistence type="predicted"/>
<accession>A0A196S8Z1</accession>
<sequence>MSVVHVELPENYHEVEEKRRARFRECYQKKLSITDYLSEEERKFVEDNMLLYKDIKDDIDKRFNSLIGVRKSTSETNYWSDSSSANIGAAQLKVSYIYTPSKAPGTYRISPELLYSGDMFNGKPNGNGTVVHIPTRSVVYQGQFVDGRYSGEGKLYQNGVLYEEGVFQNGMIKEGVRYDPRGFVYSGAFTNGAFEGVGRIVLPSGFFLRAFFSGGIPMLGESLTLDVSFPSAKECTTITAVNRSMSVKMAKDAIILAESGKTSYVFFFNGDVFMGELENNAPANGMMFKYNTMTFIPMLVGSGKVESKYKAPRMVVDRENCKYFTMK</sequence>
<dbReference type="EMBL" id="LXWW01000380">
    <property type="protein sequence ID" value="OAO13493.1"/>
    <property type="molecule type" value="Genomic_DNA"/>
</dbReference>
<protein>
    <submittedName>
        <fullName evidence="2">MORN repeat protein</fullName>
    </submittedName>
</protein>
<gene>
    <name evidence="3" type="ORF">AV274_2440</name>
    <name evidence="2" type="ORF">AV274_4810</name>
</gene>
<dbReference type="OrthoDB" id="437960at2759"/>
<dbReference type="SUPFAM" id="SSF82185">
    <property type="entry name" value="Histone H3 K4-specific methyltransferase SET7/9 N-terminal domain"/>
    <property type="match status" value="1"/>
</dbReference>
<reference evidence="2 4" key="1">
    <citation type="submission" date="2016-05" db="EMBL/GenBank/DDBJ databases">
        <title>Nuclear genome of Blastocystis sp. subtype 1 NandII.</title>
        <authorList>
            <person name="Gentekaki E."/>
            <person name="Curtis B."/>
            <person name="Stairs C."/>
            <person name="Eme L."/>
            <person name="Herman E."/>
            <person name="Klimes V."/>
            <person name="Arias M.C."/>
            <person name="Elias M."/>
            <person name="Hilliou F."/>
            <person name="Klute M."/>
            <person name="Malik S.-B."/>
            <person name="Pightling A."/>
            <person name="Rachubinski R."/>
            <person name="Salas D."/>
            <person name="Schlacht A."/>
            <person name="Suga H."/>
            <person name="Archibald J."/>
            <person name="Ball S.G."/>
            <person name="Clark G."/>
            <person name="Dacks J."/>
            <person name="Van Der Giezen M."/>
            <person name="Tsaousis A."/>
            <person name="Roger A."/>
        </authorList>
    </citation>
    <scope>NUCLEOTIDE SEQUENCE [LARGE SCALE GENOMIC DNA]</scope>
    <source>
        <strain evidence="4">ATCC 50177 / NandII</strain>
        <strain evidence="2">NandII</strain>
    </source>
</reference>
<evidence type="ECO:0000313" key="4">
    <source>
        <dbReference type="Proteomes" id="UP000078348"/>
    </source>
</evidence>